<evidence type="ECO:0000313" key="1">
    <source>
        <dbReference type="EMBL" id="KAF7516679.1"/>
    </source>
</evidence>
<organism evidence="1 2">
    <name type="scientific">Penicillium crustosum</name>
    <name type="common">Blue mold fungus</name>
    <dbReference type="NCBI Taxonomy" id="36656"/>
    <lineage>
        <taxon>Eukaryota</taxon>
        <taxon>Fungi</taxon>
        <taxon>Dikarya</taxon>
        <taxon>Ascomycota</taxon>
        <taxon>Pezizomycotina</taxon>
        <taxon>Eurotiomycetes</taxon>
        <taxon>Eurotiomycetidae</taxon>
        <taxon>Eurotiales</taxon>
        <taxon>Aspergillaceae</taxon>
        <taxon>Penicillium</taxon>
    </lineage>
</organism>
<sequence length="148" mass="16988">MRPQTTVYVKSLEAQMRNLKSNIPQELDSNKIVGFSSLMYGNMMRCVVGIYRLATCNHPEWDRTLLHEAVNVSWVFEEASNSFDRVKEVAGLDPDGSQAQDSFSLMASKLRSMKMSWDAMPTLFTPPSVDELETFETFTSEFLDTWNW</sequence>
<accession>A0A9P5KZA4</accession>
<protein>
    <submittedName>
        <fullName evidence="1">Uncharacterized protein</fullName>
    </submittedName>
</protein>
<dbReference type="Proteomes" id="UP000701341">
    <property type="component" value="Unassembled WGS sequence"/>
</dbReference>
<dbReference type="EMBL" id="JAAOZQ010000132">
    <property type="protein sequence ID" value="KAF7516679.1"/>
    <property type="molecule type" value="Genomic_DNA"/>
</dbReference>
<name>A0A9P5KZA4_PENCR</name>
<reference evidence="1" key="1">
    <citation type="submission" date="2020-02" db="EMBL/GenBank/DDBJ databases">
        <authorList>
            <person name="Lichtner F.J."/>
        </authorList>
    </citation>
    <scope>NUCLEOTIDE SEQUENCE</scope>
    <source>
        <strain evidence="1">G10</strain>
    </source>
</reference>
<evidence type="ECO:0000313" key="2">
    <source>
        <dbReference type="Proteomes" id="UP000701341"/>
    </source>
</evidence>
<keyword evidence="2" id="KW-1185">Reference proteome</keyword>
<proteinExistence type="predicted"/>
<comment type="caution">
    <text evidence="1">The sequence shown here is derived from an EMBL/GenBank/DDBJ whole genome shotgun (WGS) entry which is preliminary data.</text>
</comment>
<dbReference type="AlphaFoldDB" id="A0A9P5KZA4"/>
<gene>
    <name evidence="1" type="ORF">PCG10_002007</name>
</gene>